<comment type="caution">
    <text evidence="8">The sequence shown here is derived from an EMBL/GenBank/DDBJ whole genome shotgun (WGS) entry which is preliminary data.</text>
</comment>
<keyword evidence="9" id="KW-1185">Reference proteome</keyword>
<keyword evidence="4 6" id="KW-1133">Transmembrane helix</keyword>
<feature type="transmembrane region" description="Helical" evidence="6">
    <location>
        <begin position="60"/>
        <end position="81"/>
    </location>
</feature>
<feature type="transmembrane region" description="Helical" evidence="6">
    <location>
        <begin position="233"/>
        <end position="255"/>
    </location>
</feature>
<dbReference type="InterPro" id="IPR003838">
    <property type="entry name" value="ABC3_permease_C"/>
</dbReference>
<comment type="subcellular location">
    <subcellularLocation>
        <location evidence="1">Cell membrane</location>
        <topology evidence="1">Multi-pass membrane protein</topology>
    </subcellularLocation>
</comment>
<evidence type="ECO:0000256" key="5">
    <source>
        <dbReference type="ARBA" id="ARBA00023136"/>
    </source>
</evidence>
<accession>A0ABS6D0L3</accession>
<feature type="transmembrane region" description="Helical" evidence="6">
    <location>
        <begin position="634"/>
        <end position="656"/>
    </location>
</feature>
<feature type="transmembrane region" description="Helical" evidence="6">
    <location>
        <begin position="109"/>
        <end position="132"/>
    </location>
</feature>
<evidence type="ECO:0000259" key="7">
    <source>
        <dbReference type="Pfam" id="PF02687"/>
    </source>
</evidence>
<evidence type="ECO:0000256" key="1">
    <source>
        <dbReference type="ARBA" id="ARBA00004651"/>
    </source>
</evidence>
<evidence type="ECO:0000313" key="9">
    <source>
        <dbReference type="Proteomes" id="UP000723714"/>
    </source>
</evidence>
<feature type="transmembrane region" description="Helical" evidence="6">
    <location>
        <begin position="204"/>
        <end position="227"/>
    </location>
</feature>
<organism evidence="8 9">
    <name type="scientific">Faecalicatena faecalis</name>
    <dbReference type="NCBI Taxonomy" id="2726362"/>
    <lineage>
        <taxon>Bacteria</taxon>
        <taxon>Bacillati</taxon>
        <taxon>Bacillota</taxon>
        <taxon>Clostridia</taxon>
        <taxon>Lachnospirales</taxon>
        <taxon>Lachnospiraceae</taxon>
        <taxon>Faecalicatena</taxon>
    </lineage>
</organism>
<evidence type="ECO:0000256" key="6">
    <source>
        <dbReference type="SAM" id="Phobius"/>
    </source>
</evidence>
<evidence type="ECO:0000313" key="8">
    <source>
        <dbReference type="EMBL" id="MBU3874956.1"/>
    </source>
</evidence>
<reference evidence="8 9" key="1">
    <citation type="submission" date="2021-06" db="EMBL/GenBank/DDBJ databases">
        <title>Faecalicatena sp. nov. isolated from porcine feces.</title>
        <authorList>
            <person name="Oh B.S."/>
            <person name="Lee J.H."/>
        </authorList>
    </citation>
    <scope>NUCLEOTIDE SEQUENCE [LARGE SCALE GENOMIC DNA]</scope>
    <source>
        <strain evidence="8 9">AGMB00832</strain>
    </source>
</reference>
<protein>
    <submittedName>
        <fullName evidence="8">ABC transporter permease</fullName>
    </submittedName>
</protein>
<feature type="transmembrane region" description="Helical" evidence="6">
    <location>
        <begin position="287"/>
        <end position="308"/>
    </location>
</feature>
<dbReference type="Pfam" id="PF02687">
    <property type="entry name" value="FtsX"/>
    <property type="match status" value="1"/>
</dbReference>
<feature type="transmembrane region" description="Helical" evidence="6">
    <location>
        <begin position="18"/>
        <end position="40"/>
    </location>
</feature>
<evidence type="ECO:0000256" key="4">
    <source>
        <dbReference type="ARBA" id="ARBA00022989"/>
    </source>
</evidence>
<feature type="transmembrane region" description="Helical" evidence="6">
    <location>
        <begin position="573"/>
        <end position="597"/>
    </location>
</feature>
<gene>
    <name evidence="8" type="ORF">HGO97_003900</name>
</gene>
<feature type="transmembrane region" description="Helical" evidence="6">
    <location>
        <begin position="668"/>
        <end position="687"/>
    </location>
</feature>
<keyword evidence="2" id="KW-1003">Cell membrane</keyword>
<dbReference type="EMBL" id="JABACJ020000002">
    <property type="protein sequence ID" value="MBU3874956.1"/>
    <property type="molecule type" value="Genomic_DNA"/>
</dbReference>
<dbReference type="PANTHER" id="PTHR46795:SF3">
    <property type="entry name" value="ABC TRANSPORTER PERMEASE"/>
    <property type="match status" value="1"/>
</dbReference>
<proteinExistence type="predicted"/>
<dbReference type="InterPro" id="IPR052536">
    <property type="entry name" value="ABC-4_Integral_Memb_Prot"/>
</dbReference>
<keyword evidence="3 6" id="KW-0812">Transmembrane</keyword>
<dbReference type="PANTHER" id="PTHR46795">
    <property type="entry name" value="ABC TRANSPORTER PERMEASE-RELATED-RELATED"/>
    <property type="match status" value="1"/>
</dbReference>
<sequence length="700" mass="79516">MTLHNIFSKLRKQNKGQYLMLGFCIALSVLLVTSFALMYMGPTVQDILPEGGDTRKMASLLLGITIVGCLIFTVYASGLFFRYKSREYGVLLALGTPKRALKPLLFQELAFLTGISSVIGLILALPMSFAIWKIFDSILLSTDAMKYRFGARGYIVGLLFCVVLTALLFFYGMRFVKKTDIMDILRQSQKTEMVRPIPSWTGKVGLILIFLGLFIATAIPTLIANFLHYEVPAAFNLFYLIALIGIYMFMLSLVAQSSAGRHKDKYYKNLVSISMMRFSAKATTKNMCVATLLLFCCLFSAFYGMYYATQPEIMSIDNQKAFLLHFPIEENQLTGEEIHSLADEYDMTITGYEENEAANLAISYYFTDFSDETSKYFKTDGKQAKLALFFSESAFEQLSGQNVQVDHNTYKTITAVDYKENIWNFIDGLYAVTNPDTDQTYNLSYGGSVEFNALSTISDPYAFILSDQDYQTITASLGTQYMEKIIDFDVKDVESSYEFAKALEMEYVQHASVLSDYMGNYDAIEEKHALEKGEEYELGESIGLTHNMDKVPEDWKYAPQFIVVQHQDFMKNIAIYVMLCLYIFIIMLTSVIIMSYVRGISVATENQALFLSLSKLGANPAYRKRILKQQLKKIFQYPAIIGCSVAWVYSLLMSYFNDWRIVSDEVLNLGKVFLLALLVCTLLYFVYTRTYKKALKILGM</sequence>
<feature type="domain" description="ABC3 transporter permease C-terminal" evidence="7">
    <location>
        <begin position="60"/>
        <end position="179"/>
    </location>
</feature>
<evidence type="ECO:0000256" key="3">
    <source>
        <dbReference type="ARBA" id="ARBA00022692"/>
    </source>
</evidence>
<keyword evidence="5 6" id="KW-0472">Membrane</keyword>
<feature type="transmembrane region" description="Helical" evidence="6">
    <location>
        <begin position="152"/>
        <end position="172"/>
    </location>
</feature>
<evidence type="ECO:0000256" key="2">
    <source>
        <dbReference type="ARBA" id="ARBA00022475"/>
    </source>
</evidence>
<dbReference type="Proteomes" id="UP000723714">
    <property type="component" value="Unassembled WGS sequence"/>
</dbReference>
<name>A0ABS6D0L3_9FIRM</name>